<organism evidence="5 6">
    <name type="scientific">Chitinophaga defluvii</name>
    <dbReference type="NCBI Taxonomy" id="3163343"/>
    <lineage>
        <taxon>Bacteria</taxon>
        <taxon>Pseudomonadati</taxon>
        <taxon>Bacteroidota</taxon>
        <taxon>Chitinophagia</taxon>
        <taxon>Chitinophagales</taxon>
        <taxon>Chitinophagaceae</taxon>
        <taxon>Chitinophaga</taxon>
    </lineage>
</organism>
<dbReference type="InterPro" id="IPR052174">
    <property type="entry name" value="Flavoredoxin"/>
</dbReference>
<reference evidence="5 6" key="1">
    <citation type="submission" date="2024-06" db="EMBL/GenBank/DDBJ databases">
        <title>Chitinophaga defluvii sp. nov., isolated from municipal sewage.</title>
        <authorList>
            <person name="Zhang L."/>
        </authorList>
    </citation>
    <scope>NUCLEOTIDE SEQUENCE [LARGE SCALE GENOMIC DNA]</scope>
    <source>
        <strain evidence="5 6">H8</strain>
    </source>
</reference>
<accession>A0ABV2SZ47</accession>
<dbReference type="PANTHER" id="PTHR43567:SF1">
    <property type="entry name" value="FLAVOREDOXIN"/>
    <property type="match status" value="1"/>
</dbReference>
<dbReference type="Pfam" id="PF01613">
    <property type="entry name" value="Flavin_Reduct"/>
    <property type="match status" value="1"/>
</dbReference>
<dbReference type="EC" id="1.5.1.-" evidence="5"/>
<protein>
    <submittedName>
        <fullName evidence="5">Flavin reductase family protein</fullName>
        <ecNumber evidence="5">1.5.1.-</ecNumber>
    </submittedName>
</protein>
<evidence type="ECO:0000256" key="2">
    <source>
        <dbReference type="ARBA" id="ARBA00022630"/>
    </source>
</evidence>
<dbReference type="Proteomes" id="UP001549749">
    <property type="component" value="Unassembled WGS sequence"/>
</dbReference>
<dbReference type="GO" id="GO:0016491">
    <property type="term" value="F:oxidoreductase activity"/>
    <property type="evidence" value="ECO:0007669"/>
    <property type="project" value="UniProtKB-KW"/>
</dbReference>
<dbReference type="InterPro" id="IPR012349">
    <property type="entry name" value="Split_barrel_FMN-bd"/>
</dbReference>
<dbReference type="InterPro" id="IPR002563">
    <property type="entry name" value="Flavin_Rdtase-like_dom"/>
</dbReference>
<evidence type="ECO:0000259" key="4">
    <source>
        <dbReference type="Pfam" id="PF01613"/>
    </source>
</evidence>
<proteinExistence type="inferred from homology"/>
<comment type="cofactor">
    <cofactor evidence="1">
        <name>FMN</name>
        <dbReference type="ChEBI" id="CHEBI:58210"/>
    </cofactor>
</comment>
<comment type="caution">
    <text evidence="5">The sequence shown here is derived from an EMBL/GenBank/DDBJ whole genome shotgun (WGS) entry which is preliminary data.</text>
</comment>
<evidence type="ECO:0000313" key="6">
    <source>
        <dbReference type="Proteomes" id="UP001549749"/>
    </source>
</evidence>
<evidence type="ECO:0000256" key="3">
    <source>
        <dbReference type="ARBA" id="ARBA00038054"/>
    </source>
</evidence>
<keyword evidence="2" id="KW-0285">Flavoprotein</keyword>
<comment type="similarity">
    <text evidence="3">Belongs to the flavoredoxin family.</text>
</comment>
<keyword evidence="5" id="KW-0560">Oxidoreductase</keyword>
<evidence type="ECO:0000256" key="1">
    <source>
        <dbReference type="ARBA" id="ARBA00001917"/>
    </source>
</evidence>
<dbReference type="Gene3D" id="2.30.110.10">
    <property type="entry name" value="Electron Transport, Fmn-binding Protein, Chain A"/>
    <property type="match status" value="1"/>
</dbReference>
<dbReference type="PANTHER" id="PTHR43567">
    <property type="entry name" value="FLAVOREDOXIN-RELATED-RELATED"/>
    <property type="match status" value="1"/>
</dbReference>
<dbReference type="SUPFAM" id="SSF50475">
    <property type="entry name" value="FMN-binding split barrel"/>
    <property type="match status" value="1"/>
</dbReference>
<dbReference type="EMBL" id="JBEXAC010000001">
    <property type="protein sequence ID" value="MET6996046.1"/>
    <property type="molecule type" value="Genomic_DNA"/>
</dbReference>
<name>A0ABV2SZ47_9BACT</name>
<feature type="domain" description="Flavin reductase like" evidence="4">
    <location>
        <begin position="12"/>
        <end position="141"/>
    </location>
</feature>
<sequence length="222" mass="24479">MHQLSEPAILYFGTPVVLISTVNEDHTFNLAPMSSIFWLGWRCMIGLGSASKTTANLIRTRECVLNLPAVHQADVVNRLALTTGADPVPASKQKRGYRFVPNKFETAGLEPVPSLAVSAPRAGTCPVQLEARVVAIHRMGEEDEQQRGRLVSLELQILKVHLDAAILMDGYPNRVDPDKWRPLIMSFQEFYGLGQKVDTSVLASIPEDLYRMPQSKNAGAIS</sequence>
<evidence type="ECO:0000313" key="5">
    <source>
        <dbReference type="EMBL" id="MET6996046.1"/>
    </source>
</evidence>
<keyword evidence="6" id="KW-1185">Reference proteome</keyword>
<gene>
    <name evidence="5" type="ORF">ABR189_01640</name>
</gene>
<dbReference type="RefSeq" id="WP_354658694.1">
    <property type="nucleotide sequence ID" value="NZ_JBEXAC010000001.1"/>
</dbReference>